<evidence type="ECO:0000256" key="6">
    <source>
        <dbReference type="ARBA" id="ARBA00023034"/>
    </source>
</evidence>
<dbReference type="SUPFAM" id="SSF58038">
    <property type="entry name" value="SNARE fusion complex"/>
    <property type="match status" value="1"/>
</dbReference>
<reference evidence="11" key="1">
    <citation type="submission" date="2016-06" db="UniProtKB">
        <authorList>
            <consortium name="WormBaseParasite"/>
        </authorList>
    </citation>
    <scope>IDENTIFICATION</scope>
</reference>
<dbReference type="Gene3D" id="1.20.5.110">
    <property type="match status" value="1"/>
</dbReference>
<evidence type="ECO:0000256" key="1">
    <source>
        <dbReference type="ARBA" id="ARBA00004394"/>
    </source>
</evidence>
<evidence type="ECO:0000256" key="7">
    <source>
        <dbReference type="ARBA" id="ARBA00023136"/>
    </source>
</evidence>
<evidence type="ECO:0000256" key="2">
    <source>
        <dbReference type="ARBA" id="ARBA00022448"/>
    </source>
</evidence>
<dbReference type="GO" id="GO:0015031">
    <property type="term" value="P:protein transport"/>
    <property type="evidence" value="ECO:0007669"/>
    <property type="project" value="UniProtKB-KW"/>
</dbReference>
<dbReference type="AlphaFoldDB" id="A0A183TD53"/>
<dbReference type="CDD" id="cd15853">
    <property type="entry name" value="SNARE_Bet1"/>
    <property type="match status" value="1"/>
</dbReference>
<dbReference type="PANTHER" id="PTHR12791">
    <property type="entry name" value="GOLGI SNARE BET1-RELATED"/>
    <property type="match status" value="1"/>
</dbReference>
<dbReference type="PROSITE" id="PS50192">
    <property type="entry name" value="T_SNARE"/>
    <property type="match status" value="1"/>
</dbReference>
<keyword evidence="5" id="KW-1133">Transmembrane helix</keyword>
<evidence type="ECO:0000259" key="10">
    <source>
        <dbReference type="PROSITE" id="PS50192"/>
    </source>
</evidence>
<evidence type="ECO:0000256" key="5">
    <source>
        <dbReference type="ARBA" id="ARBA00022989"/>
    </source>
</evidence>
<feature type="compositionally biased region" description="Low complexity" evidence="9">
    <location>
        <begin position="257"/>
        <end position="272"/>
    </location>
</feature>
<keyword evidence="7" id="KW-0472">Membrane</keyword>
<evidence type="ECO:0000256" key="9">
    <source>
        <dbReference type="SAM" id="MobiDB-lite"/>
    </source>
</evidence>
<keyword evidence="6" id="KW-0333">Golgi apparatus</keyword>
<dbReference type="InterPro" id="IPR039899">
    <property type="entry name" value="BET1_SNARE"/>
</dbReference>
<feature type="region of interest" description="Disordered" evidence="9">
    <location>
        <begin position="201"/>
        <end position="272"/>
    </location>
</feature>
<feature type="compositionally biased region" description="Polar residues" evidence="9">
    <location>
        <begin position="228"/>
        <end position="237"/>
    </location>
</feature>
<feature type="compositionally biased region" description="Polar residues" evidence="9">
    <location>
        <begin position="244"/>
        <end position="256"/>
    </location>
</feature>
<dbReference type="InterPro" id="IPR000727">
    <property type="entry name" value="T_SNARE_dom"/>
</dbReference>
<evidence type="ECO:0000256" key="8">
    <source>
        <dbReference type="ARBA" id="ARBA00046280"/>
    </source>
</evidence>
<keyword evidence="2" id="KW-0813">Transport</keyword>
<comment type="subcellular location">
    <subcellularLocation>
        <location evidence="8">Endomembrane system</location>
        <topology evidence="8">Single-pass type IV membrane protein</topology>
    </subcellularLocation>
    <subcellularLocation>
        <location evidence="1">Golgi apparatus membrane</location>
    </subcellularLocation>
</comment>
<feature type="compositionally biased region" description="Polar residues" evidence="9">
    <location>
        <begin position="93"/>
        <end position="105"/>
    </location>
</feature>
<dbReference type="WBParaSite" id="SSLN_0001494301-mRNA-1">
    <property type="protein sequence ID" value="SSLN_0001494301-mRNA-1"/>
    <property type="gene ID" value="SSLN_0001494301"/>
</dbReference>
<dbReference type="GO" id="GO:0000139">
    <property type="term" value="C:Golgi membrane"/>
    <property type="evidence" value="ECO:0007669"/>
    <property type="project" value="UniProtKB-SubCell"/>
</dbReference>
<protein>
    <submittedName>
        <fullName evidence="11">t-SNARE coiled-coil homology domain-containing protein</fullName>
    </submittedName>
</protein>
<evidence type="ECO:0000256" key="4">
    <source>
        <dbReference type="ARBA" id="ARBA00022927"/>
    </source>
</evidence>
<keyword evidence="4" id="KW-0653">Protein transport</keyword>
<evidence type="ECO:0000313" key="11">
    <source>
        <dbReference type="WBParaSite" id="SSLN_0001494301-mRNA-1"/>
    </source>
</evidence>
<feature type="compositionally biased region" description="Polar residues" evidence="9">
    <location>
        <begin position="30"/>
        <end position="40"/>
    </location>
</feature>
<feature type="region of interest" description="Disordered" evidence="9">
    <location>
        <begin position="70"/>
        <end position="137"/>
    </location>
</feature>
<feature type="domain" description="T-SNARE coiled-coil homology" evidence="10">
    <location>
        <begin position="314"/>
        <end position="376"/>
    </location>
</feature>
<keyword evidence="3" id="KW-0812">Transmembrane</keyword>
<proteinExistence type="predicted"/>
<sequence length="408" mass="44429">LASSQRLHPTPEPVPPQYFTSVPGRLPVSQPLSSPHTPTRPQRVGSGLEPSTTHLDDVIAHVVSDAVAYANQPGDSGSSMSPRHRKLQPPGSYASNQINDSSTPFKISENPAMPVGRSPVLSQDPGEPRITGHSSGSVTFVQDFSTGTYGYGAGVGGGRANAYVASRFSRRSPIQSQQQHCTSPGMQQVGSQHCSVMYANAPVMRPSPSPVDSQHPEYVSSPYDHHQQQLQSQNVDMNSGIFGTHNSEVSPSSTVFPSEMHSPSPHSRPSYSSQTVAYNYVPQSPYASQSGSEGTPSSHIRMTPMNCFEEASDSLLEQENNRRAEELSTKVKILKSYAHDIRDEANQQNEVLDKLQSTMDSAGHVLGNTVGRVFGIPANRTNNRKLCCYTPLVFIGLFFLYRFVRLFI</sequence>
<name>A0A183TD53_SCHSO</name>
<evidence type="ECO:0000256" key="3">
    <source>
        <dbReference type="ARBA" id="ARBA00022692"/>
    </source>
</evidence>
<feature type="region of interest" description="Disordered" evidence="9">
    <location>
        <begin position="1"/>
        <end position="51"/>
    </location>
</feature>
<organism evidence="11">
    <name type="scientific">Schistocephalus solidus</name>
    <name type="common">Tapeworm</name>
    <dbReference type="NCBI Taxonomy" id="70667"/>
    <lineage>
        <taxon>Eukaryota</taxon>
        <taxon>Metazoa</taxon>
        <taxon>Spiralia</taxon>
        <taxon>Lophotrochozoa</taxon>
        <taxon>Platyhelminthes</taxon>
        <taxon>Cestoda</taxon>
        <taxon>Eucestoda</taxon>
        <taxon>Diphyllobothriidea</taxon>
        <taxon>Diphyllobothriidae</taxon>
        <taxon>Schistocephalus</taxon>
    </lineage>
</organism>
<accession>A0A183TD53</accession>